<dbReference type="GO" id="GO:0006355">
    <property type="term" value="P:regulation of DNA-templated transcription"/>
    <property type="evidence" value="ECO:0007669"/>
    <property type="project" value="InterPro"/>
</dbReference>
<dbReference type="InterPro" id="IPR035965">
    <property type="entry name" value="PAS-like_dom_sf"/>
</dbReference>
<keyword evidence="2" id="KW-0808">Transferase</keyword>
<reference evidence="2 3" key="1">
    <citation type="journal article" date="2004" name="Environ. Microbiol.">
        <title>Phylogeny-function analysis of (meta)genomic libraries: screening for expression of ribosomal RNA genes by large-insert library fluorescent in situ hybridization (LIL-FISH).</title>
        <authorList>
            <person name="Leveau J.H."/>
            <person name="Gerards S."/>
            <person name="de Boer W."/>
            <person name="van Veen J.A."/>
        </authorList>
    </citation>
    <scope>NUCLEOTIDE SEQUENCE [LARGE SCALE GENOMIC DNA]</scope>
    <source>
        <strain evidence="2 3">Ter331</strain>
    </source>
</reference>
<dbReference type="InterPro" id="IPR013767">
    <property type="entry name" value="PAS_fold"/>
</dbReference>
<dbReference type="AlphaFoldDB" id="G0ABP3"/>
<dbReference type="EMBL" id="CP002745">
    <property type="protein sequence ID" value="AEK61849.1"/>
    <property type="molecule type" value="Genomic_DNA"/>
</dbReference>
<dbReference type="PROSITE" id="PS50112">
    <property type="entry name" value="PAS"/>
    <property type="match status" value="1"/>
</dbReference>
<dbReference type="SUPFAM" id="SSF55785">
    <property type="entry name" value="PYP-like sensor domain (PAS domain)"/>
    <property type="match status" value="1"/>
</dbReference>
<sequence>MRAADINKFLARSRDMSTELDLRQLVQAVGDAIVISDAKGAITLWNPAAERMFGFTQGEALGQSLDLIIPERQRQRHWDGYQKTMDTGITRYGNDVLRVPAVHKDGHTLSIAFTVALLHTADNKVAAIVAVIRDESSRFAEDRALRKRLAEMEARLTALANESS</sequence>
<dbReference type="KEGG" id="cfu:CFU_2018"/>
<protein>
    <submittedName>
        <fullName evidence="2">Signal-transducing histidine kinase, putative</fullName>
        <ecNumber evidence="2">2.7.3.-</ecNumber>
    </submittedName>
</protein>
<evidence type="ECO:0000259" key="1">
    <source>
        <dbReference type="PROSITE" id="PS50112"/>
    </source>
</evidence>
<accession>G0ABP3</accession>
<dbReference type="PANTHER" id="PTHR44757:SF2">
    <property type="entry name" value="BIOFILM ARCHITECTURE MAINTENANCE PROTEIN MBAA"/>
    <property type="match status" value="1"/>
</dbReference>
<dbReference type="InterPro" id="IPR000014">
    <property type="entry name" value="PAS"/>
</dbReference>
<dbReference type="Pfam" id="PF00989">
    <property type="entry name" value="PAS"/>
    <property type="match status" value="1"/>
</dbReference>
<dbReference type="CDD" id="cd00130">
    <property type="entry name" value="PAS"/>
    <property type="match status" value="1"/>
</dbReference>
<reference evidence="2 3" key="5">
    <citation type="journal article" date="2011" name="ISME J.">
        <title>Dual transcriptional profiling of a bacterial/fungal confrontation: Collimonas fungivorans versus Aspergillus niger.</title>
        <authorList>
            <person name="Mela F."/>
            <person name="Fritsche K."/>
            <person name="de Boer W."/>
            <person name="van Veen J.A."/>
            <person name="de Graaff L.H."/>
            <person name="van den Berg M."/>
            <person name="Leveau J.H."/>
        </authorList>
    </citation>
    <scope>NUCLEOTIDE SEQUENCE [LARGE SCALE GENOMIC DNA]</scope>
    <source>
        <strain evidence="2 3">Ter331</strain>
    </source>
</reference>
<dbReference type="GO" id="GO:0016301">
    <property type="term" value="F:kinase activity"/>
    <property type="evidence" value="ECO:0007669"/>
    <property type="project" value="UniProtKB-KW"/>
</dbReference>
<organism evidence="2 3">
    <name type="scientific">Collimonas fungivorans (strain Ter331)</name>
    <dbReference type="NCBI Taxonomy" id="1005048"/>
    <lineage>
        <taxon>Bacteria</taxon>
        <taxon>Pseudomonadati</taxon>
        <taxon>Pseudomonadota</taxon>
        <taxon>Betaproteobacteria</taxon>
        <taxon>Burkholderiales</taxon>
        <taxon>Oxalobacteraceae</taxon>
        <taxon>Collimonas</taxon>
    </lineage>
</organism>
<dbReference type="Proteomes" id="UP000008392">
    <property type="component" value="Chromosome"/>
</dbReference>
<gene>
    <name evidence="2" type="ordered locus">CFU_2018</name>
</gene>
<evidence type="ECO:0000313" key="3">
    <source>
        <dbReference type="Proteomes" id="UP000008392"/>
    </source>
</evidence>
<keyword evidence="3" id="KW-1185">Reference proteome</keyword>
<feature type="domain" description="PAS" evidence="1">
    <location>
        <begin position="18"/>
        <end position="71"/>
    </location>
</feature>
<dbReference type="STRING" id="1005048.CFU_2018"/>
<dbReference type="EC" id="2.7.3.-" evidence="2"/>
<dbReference type="InterPro" id="IPR052155">
    <property type="entry name" value="Biofilm_reg_signaling"/>
</dbReference>
<dbReference type="PANTHER" id="PTHR44757">
    <property type="entry name" value="DIGUANYLATE CYCLASE DGCP"/>
    <property type="match status" value="1"/>
</dbReference>
<dbReference type="HOGENOM" id="CLU_144643_0_0_4"/>
<name>G0ABP3_COLFT</name>
<reference evidence="3" key="6">
    <citation type="submission" date="2011-05" db="EMBL/GenBank/DDBJ databases">
        <title>Complete sequence of Collimonas fungivorans Ter331.</title>
        <authorList>
            <person name="Leveau J.H."/>
        </authorList>
    </citation>
    <scope>NUCLEOTIDE SEQUENCE [LARGE SCALE GENOMIC DNA]</scope>
    <source>
        <strain evidence="3">Ter331</strain>
    </source>
</reference>
<proteinExistence type="predicted"/>
<keyword evidence="2" id="KW-0418">Kinase</keyword>
<reference evidence="2 3" key="4">
    <citation type="journal article" date="2010" name="Environ. Microbiol.">
        <title>The bacterial genus Collimonas: mycophagy, weathering and other adaptive solutions to life in oligotrophic soil environments.</title>
        <authorList>
            <person name="Leveau J.H."/>
            <person name="Uroz S."/>
            <person name="de Boer W."/>
        </authorList>
    </citation>
    <scope>NUCLEOTIDE SEQUENCE [LARGE SCALE GENOMIC DNA]</scope>
    <source>
        <strain evidence="2 3">Ter331</strain>
    </source>
</reference>
<reference evidence="2 3" key="2">
    <citation type="journal article" date="2006" name="J. Microbiol. Methods">
        <title>Genomic flank-sequencing of plasposon insertion sites for rapid identification of functional genes.</title>
        <authorList>
            <person name="Leveau J.H."/>
            <person name="Gerards S."/>
            <person name="Fritsche K."/>
            <person name="Zondag G."/>
            <person name="van Veen J.A."/>
        </authorList>
    </citation>
    <scope>NUCLEOTIDE SEQUENCE [LARGE SCALE GENOMIC DNA]</scope>
    <source>
        <strain evidence="2 3">Ter331</strain>
    </source>
</reference>
<evidence type="ECO:0000313" key="2">
    <source>
        <dbReference type="EMBL" id="AEK61849.1"/>
    </source>
</evidence>
<dbReference type="SMART" id="SM00091">
    <property type="entry name" value="PAS"/>
    <property type="match status" value="1"/>
</dbReference>
<dbReference type="eggNOG" id="COG5002">
    <property type="taxonomic scope" value="Bacteria"/>
</dbReference>
<dbReference type="Gene3D" id="3.30.450.20">
    <property type="entry name" value="PAS domain"/>
    <property type="match status" value="1"/>
</dbReference>
<reference evidence="2 3" key="3">
    <citation type="journal article" date="2008" name="FEMS Microbiol. Ecol.">
        <title>Identification and characterization of genes underlying chitinolysis in Collimonas fungivorans Ter331.</title>
        <authorList>
            <person name="Fritsche K."/>
            <person name="de Boer W."/>
            <person name="Gerards S."/>
            <person name="van den Berg M."/>
            <person name="van Veen J.A."/>
            <person name="Leveau J.H."/>
        </authorList>
    </citation>
    <scope>NUCLEOTIDE SEQUENCE [LARGE SCALE GENOMIC DNA]</scope>
    <source>
        <strain evidence="2 3">Ter331</strain>
    </source>
</reference>
<dbReference type="NCBIfam" id="TIGR00229">
    <property type="entry name" value="sensory_box"/>
    <property type="match status" value="1"/>
</dbReference>